<gene>
    <name evidence="2" type="ORF">D4764_04G0001810</name>
</gene>
<dbReference type="Proteomes" id="UP000324091">
    <property type="component" value="Chromosome 4"/>
</dbReference>
<name>A0A5C6N1S3_9TELE</name>
<evidence type="ECO:0000256" key="1">
    <source>
        <dbReference type="SAM" id="MobiDB-lite"/>
    </source>
</evidence>
<reference evidence="2 3" key="1">
    <citation type="submission" date="2019-04" db="EMBL/GenBank/DDBJ databases">
        <title>Chromosome genome assembly for Takifugu flavidus.</title>
        <authorList>
            <person name="Xiao S."/>
        </authorList>
    </citation>
    <scope>NUCLEOTIDE SEQUENCE [LARGE SCALE GENOMIC DNA]</scope>
    <source>
        <strain evidence="2">HTHZ2018</strain>
        <tissue evidence="2">Muscle</tissue>
    </source>
</reference>
<evidence type="ECO:0000313" key="2">
    <source>
        <dbReference type="EMBL" id="TWW61534.1"/>
    </source>
</evidence>
<proteinExistence type="predicted"/>
<comment type="caution">
    <text evidence="2">The sequence shown here is derived from an EMBL/GenBank/DDBJ whole genome shotgun (WGS) entry which is preliminary data.</text>
</comment>
<feature type="compositionally biased region" description="Basic and acidic residues" evidence="1">
    <location>
        <begin position="10"/>
        <end position="21"/>
    </location>
</feature>
<accession>A0A5C6N1S3</accession>
<organism evidence="2 3">
    <name type="scientific">Takifugu flavidus</name>
    <name type="common">sansaifugu</name>
    <dbReference type="NCBI Taxonomy" id="433684"/>
    <lineage>
        <taxon>Eukaryota</taxon>
        <taxon>Metazoa</taxon>
        <taxon>Chordata</taxon>
        <taxon>Craniata</taxon>
        <taxon>Vertebrata</taxon>
        <taxon>Euteleostomi</taxon>
        <taxon>Actinopterygii</taxon>
        <taxon>Neopterygii</taxon>
        <taxon>Teleostei</taxon>
        <taxon>Neoteleostei</taxon>
        <taxon>Acanthomorphata</taxon>
        <taxon>Eupercaria</taxon>
        <taxon>Tetraodontiformes</taxon>
        <taxon>Tetradontoidea</taxon>
        <taxon>Tetraodontidae</taxon>
        <taxon>Takifugu</taxon>
    </lineage>
</organism>
<dbReference type="EMBL" id="RHFK02000017">
    <property type="protein sequence ID" value="TWW61534.1"/>
    <property type="molecule type" value="Genomic_DNA"/>
</dbReference>
<keyword evidence="3" id="KW-1185">Reference proteome</keyword>
<evidence type="ECO:0000313" key="3">
    <source>
        <dbReference type="Proteomes" id="UP000324091"/>
    </source>
</evidence>
<dbReference type="AlphaFoldDB" id="A0A5C6N1S3"/>
<sequence>MQILELGKQQAEEKELGDSAAERAGPTGPIGRGAGRGHSWEACGTKSEEKPLTNWFLERFRAAGLARFYADVTRGAVKPQRHSCSALVKGLTGFQVHAEYEHI</sequence>
<feature type="region of interest" description="Disordered" evidence="1">
    <location>
        <begin position="1"/>
        <end position="46"/>
    </location>
</feature>
<protein>
    <submittedName>
        <fullName evidence="2">Uncharacterized protein</fullName>
    </submittedName>
</protein>